<protein>
    <submittedName>
        <fullName evidence="9">Sulfatase-like hydrolase/transferase</fullName>
    </submittedName>
</protein>
<dbReference type="InterPro" id="IPR050738">
    <property type="entry name" value="Sulfatase"/>
</dbReference>
<comment type="similarity">
    <text evidence="2">Belongs to the sulfatase family.</text>
</comment>
<evidence type="ECO:0000256" key="6">
    <source>
        <dbReference type="ARBA" id="ARBA00022837"/>
    </source>
</evidence>
<evidence type="ECO:0000313" key="10">
    <source>
        <dbReference type="Proteomes" id="UP000576082"/>
    </source>
</evidence>
<organism evidence="9 10">
    <name type="scientific">Flammeovirga aprica JL-4</name>
    <dbReference type="NCBI Taxonomy" id="694437"/>
    <lineage>
        <taxon>Bacteria</taxon>
        <taxon>Pseudomonadati</taxon>
        <taxon>Bacteroidota</taxon>
        <taxon>Cytophagia</taxon>
        <taxon>Cytophagales</taxon>
        <taxon>Flammeovirgaceae</taxon>
        <taxon>Flammeovirga</taxon>
    </lineage>
</organism>
<dbReference type="GO" id="GO:0046872">
    <property type="term" value="F:metal ion binding"/>
    <property type="evidence" value="ECO:0007669"/>
    <property type="project" value="UniProtKB-KW"/>
</dbReference>
<keyword evidence="3" id="KW-0479">Metal-binding</keyword>
<feature type="signal peptide" evidence="7">
    <location>
        <begin position="1"/>
        <end position="22"/>
    </location>
</feature>
<feature type="domain" description="Sulfatase N-terminal" evidence="8">
    <location>
        <begin position="29"/>
        <end position="388"/>
    </location>
</feature>
<evidence type="ECO:0000256" key="1">
    <source>
        <dbReference type="ARBA" id="ARBA00001913"/>
    </source>
</evidence>
<dbReference type="InterPro" id="IPR000917">
    <property type="entry name" value="Sulfatase_N"/>
</dbReference>
<proteinExistence type="inferred from homology"/>
<dbReference type="Proteomes" id="UP000576082">
    <property type="component" value="Unassembled WGS sequence"/>
</dbReference>
<keyword evidence="5 9" id="KW-0378">Hydrolase</keyword>
<dbReference type="SUPFAM" id="SSF53649">
    <property type="entry name" value="Alkaline phosphatase-like"/>
    <property type="match status" value="1"/>
</dbReference>
<dbReference type="PANTHER" id="PTHR42693:SF42">
    <property type="entry name" value="ARYLSULFATASE G"/>
    <property type="match status" value="1"/>
</dbReference>
<dbReference type="RefSeq" id="WP_169657062.1">
    <property type="nucleotide sequence ID" value="NZ_JABANE010000029.1"/>
</dbReference>
<evidence type="ECO:0000256" key="5">
    <source>
        <dbReference type="ARBA" id="ARBA00022801"/>
    </source>
</evidence>
<dbReference type="GO" id="GO:0004065">
    <property type="term" value="F:arylsulfatase activity"/>
    <property type="evidence" value="ECO:0007669"/>
    <property type="project" value="TreeGrafter"/>
</dbReference>
<accession>A0A7X9P3A1</accession>
<evidence type="ECO:0000256" key="3">
    <source>
        <dbReference type="ARBA" id="ARBA00022723"/>
    </source>
</evidence>
<comment type="caution">
    <text evidence="9">The sequence shown here is derived from an EMBL/GenBank/DDBJ whole genome shotgun (WGS) entry which is preliminary data.</text>
</comment>
<dbReference type="Pfam" id="PF00884">
    <property type="entry name" value="Sulfatase"/>
    <property type="match status" value="1"/>
</dbReference>
<keyword evidence="6" id="KW-0106">Calcium</keyword>
<dbReference type="AlphaFoldDB" id="A0A7X9P3A1"/>
<dbReference type="InterPro" id="IPR017850">
    <property type="entry name" value="Alkaline_phosphatase_core_sf"/>
</dbReference>
<keyword evidence="10" id="KW-1185">Reference proteome</keyword>
<sequence length="503" mass="57883">MNYYKIALTCVMCLLYSFNLLAQQTDSKPNIVFIFADDQTFESIGSFNNNEIKTPNLDRLRNQGTAFWHTYNMGSWSPAVCVSSRTMLNTGKSLWTAASYQKKLPQPEEKYMHKDMKAFDIEHAEAKGYWSSYMKEAGYTTYLTGKWHVEMDADSVFDVTRFVKGGMPKQSRQRYARKFLEGHEDEWTPYDEKFGGYWKGGKHWSEVVGENAVNFIDLASQKEDPFFIYLGFNAPHDPRQSPKKFVDMYPTENISLPASYIPEYPYNEGIASGRELRDERLAPFPRTEYAVKVNRQEYYAIITHMDEQIGKVLDAIEASGKKENTYIIFTADHGLAMGDHGFVGKQNLYDASVRVPLFIAGPGIKKGKTINEKVYLQDVMATALDIAGSDAEVDFQSLMPILSGKKKGHEAIYSAYLNAQRMIRTDRYKLMIYPIINKVRLYDLKKDPNEMNDLAYQKKYKKVADKLFMKFKELQKELHDPLDVTENYNAFFSNIDESNNGNL</sequence>
<reference evidence="9 10" key="1">
    <citation type="submission" date="2020-04" db="EMBL/GenBank/DDBJ databases">
        <title>Flammeovirga sp. SR4, a novel species isolated from seawater.</title>
        <authorList>
            <person name="Wang X."/>
        </authorList>
    </citation>
    <scope>NUCLEOTIDE SEQUENCE [LARGE SCALE GENOMIC DNA]</scope>
    <source>
        <strain evidence="9 10">ATCC 23126</strain>
    </source>
</reference>
<evidence type="ECO:0000256" key="4">
    <source>
        <dbReference type="ARBA" id="ARBA00022729"/>
    </source>
</evidence>
<evidence type="ECO:0000256" key="2">
    <source>
        <dbReference type="ARBA" id="ARBA00008779"/>
    </source>
</evidence>
<keyword evidence="9" id="KW-0808">Transferase</keyword>
<comment type="cofactor">
    <cofactor evidence="1">
        <name>Ca(2+)</name>
        <dbReference type="ChEBI" id="CHEBI:29108"/>
    </cofactor>
</comment>
<feature type="chain" id="PRO_5031401158" evidence="7">
    <location>
        <begin position="23"/>
        <end position="503"/>
    </location>
</feature>
<dbReference type="Gene3D" id="3.40.720.10">
    <property type="entry name" value="Alkaline Phosphatase, subunit A"/>
    <property type="match status" value="1"/>
</dbReference>
<keyword evidence="4 7" id="KW-0732">Signal</keyword>
<evidence type="ECO:0000259" key="8">
    <source>
        <dbReference type="Pfam" id="PF00884"/>
    </source>
</evidence>
<dbReference type="EMBL" id="JABANE010000029">
    <property type="protein sequence ID" value="NME68768.1"/>
    <property type="molecule type" value="Genomic_DNA"/>
</dbReference>
<evidence type="ECO:0000256" key="7">
    <source>
        <dbReference type="SAM" id="SignalP"/>
    </source>
</evidence>
<name>A0A7X9P3A1_9BACT</name>
<dbReference type="GO" id="GO:0016740">
    <property type="term" value="F:transferase activity"/>
    <property type="evidence" value="ECO:0007669"/>
    <property type="project" value="UniProtKB-KW"/>
</dbReference>
<evidence type="ECO:0000313" key="9">
    <source>
        <dbReference type="EMBL" id="NME68768.1"/>
    </source>
</evidence>
<dbReference type="PANTHER" id="PTHR42693">
    <property type="entry name" value="ARYLSULFATASE FAMILY MEMBER"/>
    <property type="match status" value="1"/>
</dbReference>
<dbReference type="CDD" id="cd16155">
    <property type="entry name" value="sulfatase_like"/>
    <property type="match status" value="1"/>
</dbReference>
<gene>
    <name evidence="9" type="ORF">HHU12_12420</name>
</gene>